<dbReference type="InterPro" id="IPR036661">
    <property type="entry name" value="Luciferase-like_sf"/>
</dbReference>
<accession>A0AA40P9C0</accession>
<comment type="caution">
    <text evidence="1">The sequence shown here is derived from an EMBL/GenBank/DDBJ whole genome shotgun (WGS) entry which is preliminary data.</text>
</comment>
<dbReference type="Proteomes" id="UP000050523">
    <property type="component" value="Unassembled WGS sequence"/>
</dbReference>
<dbReference type="GO" id="GO:0016705">
    <property type="term" value="F:oxidoreductase activity, acting on paired donors, with incorporation or reduction of molecular oxygen"/>
    <property type="evidence" value="ECO:0007669"/>
    <property type="project" value="InterPro"/>
</dbReference>
<proteinExistence type="predicted"/>
<reference evidence="1 2" key="1">
    <citation type="submission" date="2015-09" db="EMBL/GenBank/DDBJ databases">
        <title>Genome announcement of multiple Pseudomonas syringae strains.</title>
        <authorList>
            <person name="Thakur S."/>
            <person name="Wang P.W."/>
            <person name="Gong Y."/>
            <person name="Weir B.S."/>
            <person name="Guttman D.S."/>
        </authorList>
    </citation>
    <scope>NUCLEOTIDE SEQUENCE [LARGE SCALE GENOMIC DNA]</scope>
    <source>
        <strain evidence="1 2">ICMP9151</strain>
    </source>
</reference>
<name>A0AA40P9C0_9PSED</name>
<dbReference type="EMBL" id="LJRO01000015">
    <property type="protein sequence ID" value="KPZ07919.1"/>
    <property type="molecule type" value="Genomic_DNA"/>
</dbReference>
<dbReference type="Gene3D" id="3.20.20.30">
    <property type="entry name" value="Luciferase-like domain"/>
    <property type="match status" value="1"/>
</dbReference>
<evidence type="ECO:0000313" key="1">
    <source>
        <dbReference type="EMBL" id="KPZ07919.1"/>
    </source>
</evidence>
<organism evidence="1 2">
    <name type="scientific">Pseudomonas tremae</name>
    <dbReference type="NCBI Taxonomy" id="200454"/>
    <lineage>
        <taxon>Bacteria</taxon>
        <taxon>Pseudomonadati</taxon>
        <taxon>Pseudomonadota</taxon>
        <taxon>Gammaproteobacteria</taxon>
        <taxon>Pseudomonadales</taxon>
        <taxon>Pseudomonadaceae</taxon>
        <taxon>Pseudomonas</taxon>
    </lineage>
</organism>
<dbReference type="AlphaFoldDB" id="A0AA40P9C0"/>
<protein>
    <submittedName>
        <fullName evidence="1">Uncharacterized protein</fullName>
    </submittedName>
</protein>
<sequence length="54" mass="6029">MPELQKRGVYKTEYAKGTLREKLFGEGPRLEAGHPGAAFRDLAAMHRTRQAESA</sequence>
<evidence type="ECO:0000313" key="2">
    <source>
        <dbReference type="Proteomes" id="UP000050523"/>
    </source>
</evidence>
<gene>
    <name evidence="1" type="ORF">ALO43_200119</name>
</gene>